<feature type="region of interest" description="Disordered" evidence="1">
    <location>
        <begin position="1"/>
        <end position="38"/>
    </location>
</feature>
<name>A0A8T1D2L5_9STRA</name>
<evidence type="ECO:0000256" key="1">
    <source>
        <dbReference type="SAM" id="MobiDB-lite"/>
    </source>
</evidence>
<dbReference type="AlphaFoldDB" id="A0A8T1D2L5"/>
<organism evidence="2 3">
    <name type="scientific">Phytophthora cactorum</name>
    <dbReference type="NCBI Taxonomy" id="29920"/>
    <lineage>
        <taxon>Eukaryota</taxon>
        <taxon>Sar</taxon>
        <taxon>Stramenopiles</taxon>
        <taxon>Oomycota</taxon>
        <taxon>Peronosporomycetes</taxon>
        <taxon>Peronosporales</taxon>
        <taxon>Peronosporaceae</taxon>
        <taxon>Phytophthora</taxon>
    </lineage>
</organism>
<accession>A0A8T1D2L5</accession>
<proteinExistence type="predicted"/>
<sequence>MINQLQREETKSFKQLKNTTASRGFATAASDPETPSKWPKQQLITAFGRLREQGGAAARGTWHRERQEGRF</sequence>
<protein>
    <submittedName>
        <fullName evidence="2">Uncharacterized protein</fullName>
    </submittedName>
</protein>
<feature type="compositionally biased region" description="Polar residues" evidence="1">
    <location>
        <begin position="13"/>
        <end position="22"/>
    </location>
</feature>
<evidence type="ECO:0000313" key="2">
    <source>
        <dbReference type="EMBL" id="KAG2933209.1"/>
    </source>
</evidence>
<comment type="caution">
    <text evidence="2">The sequence shown here is derived from an EMBL/GenBank/DDBJ whole genome shotgun (WGS) entry which is preliminary data.</text>
</comment>
<feature type="compositionally biased region" description="Basic and acidic residues" evidence="1">
    <location>
        <begin position="1"/>
        <end position="12"/>
    </location>
</feature>
<dbReference type="EMBL" id="RCMI01000116">
    <property type="protein sequence ID" value="KAG2933209.1"/>
    <property type="molecule type" value="Genomic_DNA"/>
</dbReference>
<dbReference type="Proteomes" id="UP000774804">
    <property type="component" value="Unassembled WGS sequence"/>
</dbReference>
<reference evidence="2" key="1">
    <citation type="submission" date="2018-10" db="EMBL/GenBank/DDBJ databases">
        <title>Effector identification in a new, highly contiguous assembly of the strawberry crown rot pathogen Phytophthora cactorum.</title>
        <authorList>
            <person name="Armitage A.D."/>
            <person name="Nellist C.F."/>
            <person name="Bates H."/>
            <person name="Vickerstaff R.J."/>
            <person name="Harrison R.J."/>
        </authorList>
    </citation>
    <scope>NUCLEOTIDE SEQUENCE</scope>
    <source>
        <strain evidence="2">4032</strain>
    </source>
</reference>
<gene>
    <name evidence="2" type="ORF">PC115_g5541</name>
</gene>
<evidence type="ECO:0000313" key="3">
    <source>
        <dbReference type="Proteomes" id="UP000774804"/>
    </source>
</evidence>